<dbReference type="PANTHER" id="PTHR12411">
    <property type="entry name" value="CYSTEINE PROTEASE FAMILY C1-RELATED"/>
    <property type="match status" value="1"/>
</dbReference>
<feature type="region of interest" description="Disordered" evidence="2">
    <location>
        <begin position="246"/>
        <end position="265"/>
    </location>
</feature>
<dbReference type="Proteomes" id="UP000653305">
    <property type="component" value="Unassembled WGS sequence"/>
</dbReference>
<reference evidence="4" key="1">
    <citation type="submission" date="2020-07" db="EMBL/GenBank/DDBJ databases">
        <title>Ethylene signaling mediates host invasion by parasitic plants.</title>
        <authorList>
            <person name="Yoshida S."/>
        </authorList>
    </citation>
    <scope>NUCLEOTIDE SEQUENCE</scope>
    <source>
        <strain evidence="4">Okayama</strain>
    </source>
</reference>
<organism evidence="4 5">
    <name type="scientific">Phtheirospermum japonicum</name>
    <dbReference type="NCBI Taxonomy" id="374723"/>
    <lineage>
        <taxon>Eukaryota</taxon>
        <taxon>Viridiplantae</taxon>
        <taxon>Streptophyta</taxon>
        <taxon>Embryophyta</taxon>
        <taxon>Tracheophyta</taxon>
        <taxon>Spermatophyta</taxon>
        <taxon>Magnoliopsida</taxon>
        <taxon>eudicotyledons</taxon>
        <taxon>Gunneridae</taxon>
        <taxon>Pentapetalae</taxon>
        <taxon>asterids</taxon>
        <taxon>lamiids</taxon>
        <taxon>Lamiales</taxon>
        <taxon>Orobanchaceae</taxon>
        <taxon>Orobanchaceae incertae sedis</taxon>
        <taxon>Phtheirospermum</taxon>
    </lineage>
</organism>
<dbReference type="GO" id="GO:0006508">
    <property type="term" value="P:proteolysis"/>
    <property type="evidence" value="ECO:0007669"/>
    <property type="project" value="InterPro"/>
</dbReference>
<keyword evidence="5" id="KW-1185">Reference proteome</keyword>
<accession>A0A830BJ24</accession>
<feature type="compositionally biased region" description="Polar residues" evidence="2">
    <location>
        <begin position="18"/>
        <end position="29"/>
    </location>
</feature>
<evidence type="ECO:0000259" key="3">
    <source>
        <dbReference type="SMART" id="SM00645"/>
    </source>
</evidence>
<evidence type="ECO:0000256" key="2">
    <source>
        <dbReference type="SAM" id="MobiDB-lite"/>
    </source>
</evidence>
<protein>
    <submittedName>
        <fullName evidence="4">Cathepsin l-like proteinase</fullName>
    </submittedName>
</protein>
<dbReference type="Pfam" id="PF00112">
    <property type="entry name" value="Peptidase_C1"/>
    <property type="match status" value="1"/>
</dbReference>
<proteinExistence type="inferred from homology"/>
<feature type="domain" description="Peptidase C1A papain C-terminal" evidence="3">
    <location>
        <begin position="29"/>
        <end position="239"/>
    </location>
</feature>
<evidence type="ECO:0000313" key="4">
    <source>
        <dbReference type="EMBL" id="GFP85419.1"/>
    </source>
</evidence>
<dbReference type="InterPro" id="IPR038765">
    <property type="entry name" value="Papain-like_cys_pep_sf"/>
</dbReference>
<comment type="caution">
    <text evidence="4">The sequence shown here is derived from an EMBL/GenBank/DDBJ whole genome shotgun (WGS) entry which is preliminary data.</text>
</comment>
<dbReference type="Gene3D" id="3.90.70.10">
    <property type="entry name" value="Cysteine proteinases"/>
    <property type="match status" value="1"/>
</dbReference>
<comment type="similarity">
    <text evidence="1">Belongs to the peptidase C1 family.</text>
</comment>
<dbReference type="PROSITE" id="PS00639">
    <property type="entry name" value="THIOL_PROTEASE_HIS"/>
    <property type="match status" value="1"/>
</dbReference>
<evidence type="ECO:0000313" key="5">
    <source>
        <dbReference type="Proteomes" id="UP000653305"/>
    </source>
</evidence>
<sequence length="265" mass="29324">MLPKSRASHLDPPLNFIRYSSTDNQNHTSPAAHMATTGGRCNYAPRDACYAFALTDVLYGETSLYGNPVQGSVQQLIDHLHVSTPGETIPKTGYPSNYRKAFRYVQDQGLYTEAQYPFEREYRGHDLPRTDPDFKLYTGEPVYLAGGGDQVEVLRQLHTQPLAGAVLLTPEFNTWRTDAIYTGGTEAEARGSHAVTILGYGTENGVDYLLCQTSFGSGWGYKGFVKVARHLVRQIFYSKESRVVDGAKRKSCDEPSGSASKKPKP</sequence>
<feature type="region of interest" description="Disordered" evidence="2">
    <location>
        <begin position="1"/>
        <end position="32"/>
    </location>
</feature>
<dbReference type="InterPro" id="IPR000668">
    <property type="entry name" value="Peptidase_C1A_C"/>
</dbReference>
<dbReference type="AlphaFoldDB" id="A0A830BJ24"/>
<dbReference type="SMART" id="SM00645">
    <property type="entry name" value="Pept_C1"/>
    <property type="match status" value="1"/>
</dbReference>
<dbReference type="EMBL" id="BMAC01000104">
    <property type="protein sequence ID" value="GFP85419.1"/>
    <property type="molecule type" value="Genomic_DNA"/>
</dbReference>
<gene>
    <name evidence="4" type="ORF">PHJA_000685600</name>
</gene>
<dbReference type="GO" id="GO:0008234">
    <property type="term" value="F:cysteine-type peptidase activity"/>
    <property type="evidence" value="ECO:0007669"/>
    <property type="project" value="InterPro"/>
</dbReference>
<name>A0A830BJ24_9LAMI</name>
<dbReference type="OrthoDB" id="1651340at2759"/>
<dbReference type="SUPFAM" id="SSF54001">
    <property type="entry name" value="Cysteine proteinases"/>
    <property type="match status" value="1"/>
</dbReference>
<evidence type="ECO:0000256" key="1">
    <source>
        <dbReference type="ARBA" id="ARBA00008455"/>
    </source>
</evidence>
<dbReference type="InterPro" id="IPR013128">
    <property type="entry name" value="Peptidase_C1A"/>
</dbReference>
<dbReference type="InterPro" id="IPR025660">
    <property type="entry name" value="Pept_his_AS"/>
</dbReference>